<evidence type="ECO:0000313" key="6">
    <source>
        <dbReference type="Proteomes" id="UP000800035"/>
    </source>
</evidence>
<dbReference type="InterPro" id="IPR013595">
    <property type="entry name" value="Pept_S33_TAP-like_C"/>
</dbReference>
<dbReference type="SUPFAM" id="SSF53474">
    <property type="entry name" value="alpha/beta-Hydrolases"/>
    <property type="match status" value="1"/>
</dbReference>
<evidence type="ECO:0000259" key="3">
    <source>
        <dbReference type="Pfam" id="PF00561"/>
    </source>
</evidence>
<organism evidence="5 6">
    <name type="scientific">Byssothecium circinans</name>
    <dbReference type="NCBI Taxonomy" id="147558"/>
    <lineage>
        <taxon>Eukaryota</taxon>
        <taxon>Fungi</taxon>
        <taxon>Dikarya</taxon>
        <taxon>Ascomycota</taxon>
        <taxon>Pezizomycotina</taxon>
        <taxon>Dothideomycetes</taxon>
        <taxon>Pleosporomycetidae</taxon>
        <taxon>Pleosporales</taxon>
        <taxon>Massarineae</taxon>
        <taxon>Massarinaceae</taxon>
        <taxon>Byssothecium</taxon>
    </lineage>
</organism>
<dbReference type="Pfam" id="PF08386">
    <property type="entry name" value="Abhydrolase_4"/>
    <property type="match status" value="1"/>
</dbReference>
<evidence type="ECO:0000313" key="5">
    <source>
        <dbReference type="EMBL" id="KAF1954847.1"/>
    </source>
</evidence>
<dbReference type="Pfam" id="PF00561">
    <property type="entry name" value="Abhydrolase_1"/>
    <property type="match status" value="1"/>
</dbReference>
<feature type="domain" description="AB hydrolase-1" evidence="3">
    <location>
        <begin position="84"/>
        <end position="241"/>
    </location>
</feature>
<dbReference type="InterPro" id="IPR051601">
    <property type="entry name" value="Serine_prot/Carboxylest_S33"/>
</dbReference>
<dbReference type="Gene3D" id="3.40.50.1820">
    <property type="entry name" value="alpha/beta hydrolase"/>
    <property type="match status" value="1"/>
</dbReference>
<dbReference type="InterPro" id="IPR029058">
    <property type="entry name" value="AB_hydrolase_fold"/>
</dbReference>
<dbReference type="PANTHER" id="PTHR43248:SF25">
    <property type="entry name" value="AB HYDROLASE-1 DOMAIN-CONTAINING PROTEIN-RELATED"/>
    <property type="match status" value="1"/>
</dbReference>
<dbReference type="EMBL" id="ML976997">
    <property type="protein sequence ID" value="KAF1954847.1"/>
    <property type="molecule type" value="Genomic_DNA"/>
</dbReference>
<reference evidence="5" key="1">
    <citation type="journal article" date="2020" name="Stud. Mycol.">
        <title>101 Dothideomycetes genomes: a test case for predicting lifestyles and emergence of pathogens.</title>
        <authorList>
            <person name="Haridas S."/>
            <person name="Albert R."/>
            <person name="Binder M."/>
            <person name="Bloem J."/>
            <person name="Labutti K."/>
            <person name="Salamov A."/>
            <person name="Andreopoulos B."/>
            <person name="Baker S."/>
            <person name="Barry K."/>
            <person name="Bills G."/>
            <person name="Bluhm B."/>
            <person name="Cannon C."/>
            <person name="Castanera R."/>
            <person name="Culley D."/>
            <person name="Daum C."/>
            <person name="Ezra D."/>
            <person name="Gonzalez J."/>
            <person name="Henrissat B."/>
            <person name="Kuo A."/>
            <person name="Liang C."/>
            <person name="Lipzen A."/>
            <person name="Lutzoni F."/>
            <person name="Magnuson J."/>
            <person name="Mondo S."/>
            <person name="Nolan M."/>
            <person name="Ohm R."/>
            <person name="Pangilinan J."/>
            <person name="Park H.-J."/>
            <person name="Ramirez L."/>
            <person name="Alfaro M."/>
            <person name="Sun H."/>
            <person name="Tritt A."/>
            <person name="Yoshinaga Y."/>
            <person name="Zwiers L.-H."/>
            <person name="Turgeon B."/>
            <person name="Goodwin S."/>
            <person name="Spatafora J."/>
            <person name="Crous P."/>
            <person name="Grigoriev I."/>
        </authorList>
    </citation>
    <scope>NUCLEOTIDE SEQUENCE</scope>
    <source>
        <strain evidence="5">CBS 675.92</strain>
    </source>
</reference>
<dbReference type="InterPro" id="IPR000073">
    <property type="entry name" value="AB_hydrolase_1"/>
</dbReference>
<evidence type="ECO:0000259" key="4">
    <source>
        <dbReference type="Pfam" id="PF08386"/>
    </source>
</evidence>
<name>A0A6A5U0Y4_9PLEO</name>
<comment type="similarity">
    <text evidence="1">Belongs to the peptidase S33 family.</text>
</comment>
<dbReference type="OrthoDB" id="425534at2759"/>
<feature type="domain" description="Peptidase S33 tripeptidyl aminopeptidase-like C-terminal" evidence="4">
    <location>
        <begin position="418"/>
        <end position="518"/>
    </location>
</feature>
<accession>A0A6A5U0Y4</accession>
<dbReference type="GO" id="GO:0016787">
    <property type="term" value="F:hydrolase activity"/>
    <property type="evidence" value="ECO:0007669"/>
    <property type="project" value="UniProtKB-KW"/>
</dbReference>
<dbReference type="AlphaFoldDB" id="A0A6A5U0Y4"/>
<sequence length="547" mass="58308">MVATKYYAAALAAATKGSWAFEDVIIAPSAELKWSPCGTNFFCAKLEVPLDYTCKNQCHGRAAVPLLKYAAASNSTDGPYQGMVVAIPGGPGGSGVDLVRDSGSALQAVIGSNWDIVSFDPRGMFRSEPALDCTGNSTRRDTVPRLSNGFYDGFLEYGREIGDRCAQRSGADSAGPHMSTAVVARDLVSIADAYARTPEGRSAAKNSSLLNFYGISYGTMVGQTFASMFPERVGNAVLDAVVGPESYLSGWITNSINHLDGVLALFFIYCSAAPSRCPYATGNSAQDTFARFKASFTQLDARSAEAAHWSNSTDIAKALLTLKSTALGAAYTPLASFENFSQVLVGLEAALDSSMLDSGMLKQWTQQLIASTGDPGPAGQVLGEYTLAVACSDQNNMYYGRTLEELQPQIQSLKAQSIIGELWMKNSLGCTGWKIKTNIFTGPFGGDTATPMLFVSNTYDPVTPIENSRSGAPKYKNAQILTVDAMGHVTALTNNQCAFAKVRAYFQSTQLPGQDNFCATESAPFGVMLNGTLQENIQKAGLSDLHF</sequence>
<dbReference type="Proteomes" id="UP000800035">
    <property type="component" value="Unassembled WGS sequence"/>
</dbReference>
<evidence type="ECO:0000256" key="2">
    <source>
        <dbReference type="ARBA" id="ARBA00022801"/>
    </source>
</evidence>
<protein>
    <submittedName>
        <fullName evidence="5">Alpha/beta-hydrolase</fullName>
    </submittedName>
</protein>
<gene>
    <name evidence="5" type="ORF">CC80DRAFT_117834</name>
</gene>
<keyword evidence="2 5" id="KW-0378">Hydrolase</keyword>
<dbReference type="PANTHER" id="PTHR43248">
    <property type="entry name" value="2-SUCCINYL-6-HYDROXY-2,4-CYCLOHEXADIENE-1-CARBOXYLATE SYNTHASE"/>
    <property type="match status" value="1"/>
</dbReference>
<keyword evidence="6" id="KW-1185">Reference proteome</keyword>
<proteinExistence type="inferred from homology"/>
<evidence type="ECO:0000256" key="1">
    <source>
        <dbReference type="ARBA" id="ARBA00010088"/>
    </source>
</evidence>